<reference evidence="1 2" key="1">
    <citation type="submission" date="2017-12" db="EMBL/GenBank/DDBJ databases">
        <authorList>
            <person name="Paulsen S."/>
            <person name="Gram L.K."/>
        </authorList>
    </citation>
    <scope>NUCLEOTIDE SEQUENCE [LARGE SCALE GENOMIC DNA]</scope>
    <source>
        <strain evidence="1 2">S1189</strain>
    </source>
</reference>
<evidence type="ECO:0000313" key="1">
    <source>
        <dbReference type="EMBL" id="TMP78276.1"/>
    </source>
</evidence>
<comment type="caution">
    <text evidence="1">The sequence shown here is derived from an EMBL/GenBank/DDBJ whole genome shotgun (WGS) entry which is preliminary data.</text>
</comment>
<sequence length="66" mass="7489">MPATSQAILVVKSELNFMVIYNSRSIEEILGGSVGFLKFISIPHNMLRIHVLLPPLKVQQFSSEYR</sequence>
<evidence type="ECO:0000313" key="2">
    <source>
        <dbReference type="Proteomes" id="UP000307362"/>
    </source>
</evidence>
<accession>A0A5S3YPG4</accession>
<organism evidence="1 2">
    <name type="scientific">Pseudoalteromonas phenolica</name>
    <dbReference type="NCBI Taxonomy" id="161398"/>
    <lineage>
        <taxon>Bacteria</taxon>
        <taxon>Pseudomonadati</taxon>
        <taxon>Pseudomonadota</taxon>
        <taxon>Gammaproteobacteria</taxon>
        <taxon>Alteromonadales</taxon>
        <taxon>Pseudoalteromonadaceae</taxon>
        <taxon>Pseudoalteromonas</taxon>
    </lineage>
</organism>
<dbReference type="EMBL" id="PNCM01000042">
    <property type="protein sequence ID" value="TMP78276.1"/>
    <property type="molecule type" value="Genomic_DNA"/>
</dbReference>
<name>A0A5S3YPG4_9GAMM</name>
<gene>
    <name evidence="1" type="ORF">CWB73_17140</name>
</gene>
<proteinExistence type="predicted"/>
<reference evidence="2" key="2">
    <citation type="submission" date="2019-06" db="EMBL/GenBank/DDBJ databases">
        <title>Co-occurence of chitin degradation, pigmentation and bioactivity in marine Pseudoalteromonas.</title>
        <authorList>
            <person name="Sonnenschein E.C."/>
            <person name="Bech P.K."/>
        </authorList>
    </citation>
    <scope>NUCLEOTIDE SEQUENCE [LARGE SCALE GENOMIC DNA]</scope>
    <source>
        <strain evidence="2">S1189</strain>
    </source>
</reference>
<dbReference type="AlphaFoldDB" id="A0A5S3YPG4"/>
<dbReference type="Proteomes" id="UP000307362">
    <property type="component" value="Unassembled WGS sequence"/>
</dbReference>
<protein>
    <submittedName>
        <fullName evidence="1">Uncharacterized protein</fullName>
    </submittedName>
</protein>